<feature type="compositionally biased region" description="Low complexity" evidence="1">
    <location>
        <begin position="273"/>
        <end position="292"/>
    </location>
</feature>
<dbReference type="Gene3D" id="3.30.420.40">
    <property type="match status" value="1"/>
</dbReference>
<comment type="caution">
    <text evidence="2">The sequence shown here is derived from an EMBL/GenBank/DDBJ whole genome shotgun (WGS) entry which is preliminary data.</text>
</comment>
<dbReference type="PANTHER" id="PTHR11937">
    <property type="entry name" value="ACTIN"/>
    <property type="match status" value="1"/>
</dbReference>
<dbReference type="InterPro" id="IPR043129">
    <property type="entry name" value="ATPase_NBD"/>
</dbReference>
<accession>A0AAD5KJU6</accession>
<evidence type="ECO:0000256" key="1">
    <source>
        <dbReference type="SAM" id="MobiDB-lite"/>
    </source>
</evidence>
<evidence type="ECO:0000313" key="3">
    <source>
        <dbReference type="Proteomes" id="UP001209540"/>
    </source>
</evidence>
<organism evidence="2 3">
    <name type="scientific">Phascolomyces articulosus</name>
    <dbReference type="NCBI Taxonomy" id="60185"/>
    <lineage>
        <taxon>Eukaryota</taxon>
        <taxon>Fungi</taxon>
        <taxon>Fungi incertae sedis</taxon>
        <taxon>Mucoromycota</taxon>
        <taxon>Mucoromycotina</taxon>
        <taxon>Mucoromycetes</taxon>
        <taxon>Mucorales</taxon>
        <taxon>Lichtheimiaceae</taxon>
        <taxon>Phascolomyces</taxon>
    </lineage>
</organism>
<dbReference type="SUPFAM" id="SSF53067">
    <property type="entry name" value="Actin-like ATPase domain"/>
    <property type="match status" value="1"/>
</dbReference>
<dbReference type="EMBL" id="JAIXMP010000008">
    <property type="protein sequence ID" value="KAI9269002.1"/>
    <property type="molecule type" value="Genomic_DNA"/>
</dbReference>
<dbReference type="Gene3D" id="3.90.640.10">
    <property type="entry name" value="Actin, Chain A, domain 4"/>
    <property type="match status" value="1"/>
</dbReference>
<dbReference type="AlphaFoldDB" id="A0AAD5KJU6"/>
<proteinExistence type="predicted"/>
<evidence type="ECO:0008006" key="4">
    <source>
        <dbReference type="Google" id="ProtNLM"/>
    </source>
</evidence>
<dbReference type="Pfam" id="PF00022">
    <property type="entry name" value="Actin"/>
    <property type="match status" value="1"/>
</dbReference>
<reference evidence="2" key="1">
    <citation type="journal article" date="2022" name="IScience">
        <title>Evolution of zygomycete secretomes and the origins of terrestrial fungal ecologies.</title>
        <authorList>
            <person name="Chang Y."/>
            <person name="Wang Y."/>
            <person name="Mondo S."/>
            <person name="Ahrendt S."/>
            <person name="Andreopoulos W."/>
            <person name="Barry K."/>
            <person name="Beard J."/>
            <person name="Benny G.L."/>
            <person name="Blankenship S."/>
            <person name="Bonito G."/>
            <person name="Cuomo C."/>
            <person name="Desiro A."/>
            <person name="Gervers K.A."/>
            <person name="Hundley H."/>
            <person name="Kuo A."/>
            <person name="LaButti K."/>
            <person name="Lang B.F."/>
            <person name="Lipzen A."/>
            <person name="O'Donnell K."/>
            <person name="Pangilinan J."/>
            <person name="Reynolds N."/>
            <person name="Sandor L."/>
            <person name="Smith M.E."/>
            <person name="Tsang A."/>
            <person name="Grigoriev I.V."/>
            <person name="Stajich J.E."/>
            <person name="Spatafora J.W."/>
        </authorList>
    </citation>
    <scope>NUCLEOTIDE SEQUENCE</scope>
    <source>
        <strain evidence="2">RSA 2281</strain>
    </source>
</reference>
<dbReference type="InterPro" id="IPR004000">
    <property type="entry name" value="Actin"/>
</dbReference>
<name>A0AAD5KJU6_9FUNG</name>
<gene>
    <name evidence="2" type="ORF">BDA99DRAFT_546220</name>
</gene>
<evidence type="ECO:0000313" key="2">
    <source>
        <dbReference type="EMBL" id="KAI9269002.1"/>
    </source>
</evidence>
<keyword evidence="3" id="KW-1185">Reference proteome</keyword>
<protein>
    <recommendedName>
        <fullName evidence="4">Actin-related protein 10</fullName>
    </recommendedName>
</protein>
<reference evidence="2" key="2">
    <citation type="submission" date="2023-02" db="EMBL/GenBank/DDBJ databases">
        <authorList>
            <consortium name="DOE Joint Genome Institute"/>
            <person name="Mondo S.J."/>
            <person name="Chang Y."/>
            <person name="Wang Y."/>
            <person name="Ahrendt S."/>
            <person name="Andreopoulos W."/>
            <person name="Barry K."/>
            <person name="Beard J."/>
            <person name="Benny G.L."/>
            <person name="Blankenship S."/>
            <person name="Bonito G."/>
            <person name="Cuomo C."/>
            <person name="Desiro A."/>
            <person name="Gervers K.A."/>
            <person name="Hundley H."/>
            <person name="Kuo A."/>
            <person name="LaButti K."/>
            <person name="Lang B.F."/>
            <person name="Lipzen A."/>
            <person name="O'Donnell K."/>
            <person name="Pangilinan J."/>
            <person name="Reynolds N."/>
            <person name="Sandor L."/>
            <person name="Smith M.W."/>
            <person name="Tsang A."/>
            <person name="Grigoriev I.V."/>
            <person name="Stajich J.E."/>
            <person name="Spatafora J.W."/>
        </authorList>
    </citation>
    <scope>NUCLEOTIDE SEQUENCE</scope>
    <source>
        <strain evidence="2">RSA 2281</strain>
    </source>
</reference>
<dbReference type="Proteomes" id="UP001209540">
    <property type="component" value="Unassembled WGS sequence"/>
</dbReference>
<feature type="region of interest" description="Disordered" evidence="1">
    <location>
        <begin position="272"/>
        <end position="292"/>
    </location>
</feature>
<sequence length="292" mass="32249">MALLTTGTTTGLVIDCGNLETTVLPVRRALSQRLESLLLNHGRFIPPSHLQLSLAPQNPVPQSVLTPSLLENLKATVLFCSPLMMDKREVQSDPIAGYKNFSSATDVYYPVVLEDGTKATLLIPGWIRERAAEVLFEGDEEDEPSIIHCILNAILRVQSDLRRPLMSSLLLNGGTSLIPGFQSRLKQELLRVMRDPTKFEKKRYASLLRLQNSVRFIDSPEDNKGAGRIFMNNVRGWIGGSLMGSLKLSGEELAREKYKGVVTDWSINHWTVTPPSGTSSSNNSEMTASSPT</sequence>